<proteinExistence type="predicted"/>
<gene>
    <name evidence="2" type="ORF">BD833_101485</name>
</gene>
<keyword evidence="1" id="KW-0175">Coiled coil</keyword>
<reference evidence="2 3" key="1">
    <citation type="submission" date="2019-07" db="EMBL/GenBank/DDBJ databases">
        <title>Genomic Encyclopedia of Archaeal and Bacterial Type Strains, Phase II (KMG-II): from individual species to whole genera.</title>
        <authorList>
            <person name="Goeker M."/>
        </authorList>
    </citation>
    <scope>NUCLEOTIDE SEQUENCE [LARGE SCALE GENOMIC DNA]</scope>
    <source>
        <strain evidence="2 3">DSM 46842</strain>
    </source>
</reference>
<evidence type="ECO:0000256" key="1">
    <source>
        <dbReference type="SAM" id="Coils"/>
    </source>
</evidence>
<feature type="coiled-coil region" evidence="1">
    <location>
        <begin position="134"/>
        <end position="161"/>
    </location>
</feature>
<keyword evidence="3" id="KW-1185">Reference proteome</keyword>
<sequence length="239" mass="27064">MTAGTGTAGRPGGSYRSLPVTWLVRWRLRWLARSDRRAGLPRGLSADTTPVLHSLLAGRDEACEAERSRRDADIAAIDARLAEIDARLGELQRAVVRRTDEALRAALPPTEEELGRRRPGERHLPAVLVRARRAREHRRAAAAAQAERRSARRALDAALAEEAWLEDRRRERSHAYRSRVLRTVEYVDRLATVYRRALIRRHPQRDVLVTRWQGDLVVPPAWVLTDDLVGGRRPPGRCA</sequence>
<accession>A0A5S5D6U0</accession>
<organism evidence="2 3">
    <name type="scientific">Blastococcus xanthinilyticus</name>
    <dbReference type="NCBI Taxonomy" id="1564164"/>
    <lineage>
        <taxon>Bacteria</taxon>
        <taxon>Bacillati</taxon>
        <taxon>Actinomycetota</taxon>
        <taxon>Actinomycetes</taxon>
        <taxon>Geodermatophilales</taxon>
        <taxon>Geodermatophilaceae</taxon>
        <taxon>Blastococcus</taxon>
    </lineage>
</organism>
<dbReference type="RefSeq" id="WP_166531504.1">
    <property type="nucleotide sequence ID" value="NZ_VNHW01000001.1"/>
</dbReference>
<comment type="caution">
    <text evidence="2">The sequence shown here is derived from an EMBL/GenBank/DDBJ whole genome shotgun (WGS) entry which is preliminary data.</text>
</comment>
<dbReference type="Proteomes" id="UP000322499">
    <property type="component" value="Unassembled WGS sequence"/>
</dbReference>
<dbReference type="AlphaFoldDB" id="A0A5S5D6U0"/>
<evidence type="ECO:0000313" key="2">
    <source>
        <dbReference type="EMBL" id="TYP90766.1"/>
    </source>
</evidence>
<dbReference type="EMBL" id="VNHW01000001">
    <property type="protein sequence ID" value="TYP90766.1"/>
    <property type="molecule type" value="Genomic_DNA"/>
</dbReference>
<evidence type="ECO:0000313" key="3">
    <source>
        <dbReference type="Proteomes" id="UP000322499"/>
    </source>
</evidence>
<protein>
    <submittedName>
        <fullName evidence="2">Uncharacterized protein</fullName>
    </submittedName>
</protein>
<name>A0A5S5D6U0_9ACTN</name>